<dbReference type="InterPro" id="IPR024752">
    <property type="entry name" value="Myb/SANT-like_dom"/>
</dbReference>
<reference evidence="2 3" key="4">
    <citation type="journal article" date="2011" name="BMC Genomics">
        <title>RNA-Seq improves annotation of protein-coding genes in the cucumber genome.</title>
        <authorList>
            <person name="Li Z."/>
            <person name="Zhang Z."/>
            <person name="Yan P."/>
            <person name="Huang S."/>
            <person name="Fei Z."/>
            <person name="Lin K."/>
        </authorList>
    </citation>
    <scope>NUCLEOTIDE SEQUENCE [LARGE SCALE GENOMIC DNA]</scope>
    <source>
        <strain evidence="3">cv. 9930</strain>
    </source>
</reference>
<dbReference type="AlphaFoldDB" id="A0A0A0LXJ7"/>
<feature type="domain" description="Myb/SANT-like" evidence="1">
    <location>
        <begin position="61"/>
        <end position="154"/>
    </location>
</feature>
<dbReference type="Proteomes" id="UP000029981">
    <property type="component" value="Chromosome 1"/>
</dbReference>
<reference evidence="2 3" key="1">
    <citation type="journal article" date="2009" name="Nat. Genet.">
        <title>The genome of the cucumber, Cucumis sativus L.</title>
        <authorList>
            <person name="Huang S."/>
            <person name="Li R."/>
            <person name="Zhang Z."/>
            <person name="Li L."/>
            <person name="Gu X."/>
            <person name="Fan W."/>
            <person name="Lucas W.J."/>
            <person name="Wang X."/>
            <person name="Xie B."/>
            <person name="Ni P."/>
            <person name="Ren Y."/>
            <person name="Zhu H."/>
            <person name="Li J."/>
            <person name="Lin K."/>
            <person name="Jin W."/>
            <person name="Fei Z."/>
            <person name="Li G."/>
            <person name="Staub J."/>
            <person name="Kilian A."/>
            <person name="van der Vossen E.A."/>
            <person name="Wu Y."/>
            <person name="Guo J."/>
            <person name="He J."/>
            <person name="Jia Z."/>
            <person name="Ren Y."/>
            <person name="Tian G."/>
            <person name="Lu Y."/>
            <person name="Ruan J."/>
            <person name="Qian W."/>
            <person name="Wang M."/>
            <person name="Huang Q."/>
            <person name="Li B."/>
            <person name="Xuan Z."/>
            <person name="Cao J."/>
            <person name="Asan"/>
            <person name="Wu Z."/>
            <person name="Zhang J."/>
            <person name="Cai Q."/>
            <person name="Bai Y."/>
            <person name="Zhao B."/>
            <person name="Han Y."/>
            <person name="Li Y."/>
            <person name="Li X."/>
            <person name="Wang S."/>
            <person name="Shi Q."/>
            <person name="Liu S."/>
            <person name="Cho W.K."/>
            <person name="Kim J.Y."/>
            <person name="Xu Y."/>
            <person name="Heller-Uszynska K."/>
            <person name="Miao H."/>
            <person name="Cheng Z."/>
            <person name="Zhang S."/>
            <person name="Wu J."/>
            <person name="Yang Y."/>
            <person name="Kang H."/>
            <person name="Li M."/>
            <person name="Liang H."/>
            <person name="Ren X."/>
            <person name="Shi Z."/>
            <person name="Wen M."/>
            <person name="Jian M."/>
            <person name="Yang H."/>
            <person name="Zhang G."/>
            <person name="Yang Z."/>
            <person name="Chen R."/>
            <person name="Liu S."/>
            <person name="Li J."/>
            <person name="Ma L."/>
            <person name="Liu H."/>
            <person name="Zhou Y."/>
            <person name="Zhao J."/>
            <person name="Fang X."/>
            <person name="Li G."/>
            <person name="Fang L."/>
            <person name="Li Y."/>
            <person name="Liu D."/>
            <person name="Zheng H."/>
            <person name="Zhang Y."/>
            <person name="Qin N."/>
            <person name="Li Z."/>
            <person name="Yang G."/>
            <person name="Yang S."/>
            <person name="Bolund L."/>
            <person name="Kristiansen K."/>
            <person name="Zheng H."/>
            <person name="Li S."/>
            <person name="Zhang X."/>
            <person name="Yang H."/>
            <person name="Wang J."/>
            <person name="Sun R."/>
            <person name="Zhang B."/>
            <person name="Jiang S."/>
            <person name="Wang J."/>
            <person name="Du Y."/>
            <person name="Li S."/>
        </authorList>
    </citation>
    <scope>NUCLEOTIDE SEQUENCE [LARGE SCALE GENOMIC DNA]</scope>
    <source>
        <strain evidence="3">cv. 9930</strain>
    </source>
</reference>
<reference evidence="2 3" key="2">
    <citation type="journal article" date="2009" name="PLoS ONE">
        <title>An integrated genetic and cytogenetic map of the cucumber genome.</title>
        <authorList>
            <person name="Ren Y."/>
            <person name="Zhang Z."/>
            <person name="Liu J."/>
            <person name="Staub J.E."/>
            <person name="Han Y."/>
            <person name="Cheng Z."/>
            <person name="Li X."/>
            <person name="Lu J."/>
            <person name="Miao H."/>
            <person name="Kang H."/>
            <person name="Xie B."/>
            <person name="Gu X."/>
            <person name="Wang X."/>
            <person name="Du Y."/>
            <person name="Jin W."/>
            <person name="Huang S."/>
        </authorList>
    </citation>
    <scope>NUCLEOTIDE SEQUENCE [LARGE SCALE GENOMIC DNA]</scope>
    <source>
        <strain evidence="3">cv. 9930</strain>
    </source>
</reference>
<dbReference type="PANTHER" id="PTHR46929">
    <property type="entry name" value="EXPRESSED PROTEIN"/>
    <property type="match status" value="1"/>
</dbReference>
<dbReference type="Gramene" id="KGN66565">
    <property type="protein sequence ID" value="KGN66565"/>
    <property type="gene ID" value="Csa_1G629710"/>
</dbReference>
<dbReference type="EMBL" id="CM002922">
    <property type="protein sequence ID" value="KGN66565.1"/>
    <property type="molecule type" value="Genomic_DNA"/>
</dbReference>
<name>A0A0A0LXJ7_CUCSA</name>
<organism evidence="2 3">
    <name type="scientific">Cucumis sativus</name>
    <name type="common">Cucumber</name>
    <dbReference type="NCBI Taxonomy" id="3659"/>
    <lineage>
        <taxon>Eukaryota</taxon>
        <taxon>Viridiplantae</taxon>
        <taxon>Streptophyta</taxon>
        <taxon>Embryophyta</taxon>
        <taxon>Tracheophyta</taxon>
        <taxon>Spermatophyta</taxon>
        <taxon>Magnoliopsida</taxon>
        <taxon>eudicotyledons</taxon>
        <taxon>Gunneridae</taxon>
        <taxon>Pentapetalae</taxon>
        <taxon>rosids</taxon>
        <taxon>fabids</taxon>
        <taxon>Cucurbitales</taxon>
        <taxon>Cucurbitaceae</taxon>
        <taxon>Benincaseae</taxon>
        <taxon>Cucumis</taxon>
    </lineage>
</organism>
<accession>A0A0A0LXJ7</accession>
<keyword evidence="3" id="KW-1185">Reference proteome</keyword>
<dbReference type="PANTHER" id="PTHR46929:SF29">
    <property type="entry name" value="MYB_SANT-LIKE DOMAIN-CONTAINING PROTEIN"/>
    <property type="match status" value="1"/>
</dbReference>
<evidence type="ECO:0000259" key="1">
    <source>
        <dbReference type="Pfam" id="PF12776"/>
    </source>
</evidence>
<evidence type="ECO:0000313" key="3">
    <source>
        <dbReference type="Proteomes" id="UP000029981"/>
    </source>
</evidence>
<protein>
    <recommendedName>
        <fullName evidence="1">Myb/SANT-like domain-containing protein</fullName>
    </recommendedName>
</protein>
<sequence>MKDLINIIEKINPEAKSFCGRVFENYDQFCISFRYYNMEVLDFPVVVNDGKTGCEGNSLGWTSEMDHCLRRVLKQHVIPGNKGMLDNKLNPVVYDAAILNLREMFALELTKDQVEDRFKSWKREYGLLRDLLDQGDFEWDDQQKMLVAKDSVWDVSIEIIENYDELCVIAGCDIPSGSSLNAAADNLDLSVDEAINARDVCHNQSNSKIVLLGSLARGVEMGQTSPLIPRSLDNLTSLPNHI</sequence>
<evidence type="ECO:0000313" key="2">
    <source>
        <dbReference type="EMBL" id="KGN66565.1"/>
    </source>
</evidence>
<reference evidence="2 3" key="3">
    <citation type="journal article" date="2010" name="BMC Genomics">
        <title>Transcriptome sequencing and comparative analysis of cucumber flowers with different sex types.</title>
        <authorList>
            <person name="Guo S."/>
            <person name="Zheng Y."/>
            <person name="Joung J.G."/>
            <person name="Liu S."/>
            <person name="Zhang Z."/>
            <person name="Crasta O.R."/>
            <person name="Sobral B.W."/>
            <person name="Xu Y."/>
            <person name="Huang S."/>
            <person name="Fei Z."/>
        </authorList>
    </citation>
    <scope>NUCLEOTIDE SEQUENCE [LARGE SCALE GENOMIC DNA]</scope>
    <source>
        <strain evidence="3">cv. 9930</strain>
    </source>
</reference>
<proteinExistence type="predicted"/>
<dbReference type="Pfam" id="PF12776">
    <property type="entry name" value="Myb_DNA-bind_3"/>
    <property type="match status" value="1"/>
</dbReference>
<gene>
    <name evidence="2" type="ORF">Csa_1G629710</name>
</gene>